<feature type="region of interest" description="Disordered" evidence="1">
    <location>
        <begin position="1"/>
        <end position="28"/>
    </location>
</feature>
<comment type="caution">
    <text evidence="2">The sequence shown here is derived from an EMBL/GenBank/DDBJ whole genome shotgun (WGS) entry which is preliminary data.</text>
</comment>
<organism evidence="2 3">
    <name type="scientific">Phytophthora citrophthora</name>
    <dbReference type="NCBI Taxonomy" id="4793"/>
    <lineage>
        <taxon>Eukaryota</taxon>
        <taxon>Sar</taxon>
        <taxon>Stramenopiles</taxon>
        <taxon>Oomycota</taxon>
        <taxon>Peronosporomycetes</taxon>
        <taxon>Peronosporales</taxon>
        <taxon>Peronosporaceae</taxon>
        <taxon>Phytophthora</taxon>
    </lineage>
</organism>
<feature type="region of interest" description="Disordered" evidence="1">
    <location>
        <begin position="78"/>
        <end position="136"/>
    </location>
</feature>
<feature type="compositionally biased region" description="Pro residues" evidence="1">
    <location>
        <begin position="9"/>
        <end position="18"/>
    </location>
</feature>
<keyword evidence="3" id="KW-1185">Reference proteome</keyword>
<sequence>MYEDDIVPETPPPQSPPPKKVKRQDVKDRIATNKTLDFFVMMKTLRDFSKHGGYGESVDRDVNAAKNSILQNQLSGIGHFQAASPSPALASHDNNQSSAHPSARWSHSRENDSSLEKGGAMLTTGSSQTKKEEIGITRTGALQTQATVVQTI</sequence>
<reference evidence="2" key="1">
    <citation type="submission" date="2023-08" db="EMBL/GenBank/DDBJ databases">
        <title>Reference Genome Resource for the Citrus Pathogen Phytophthora citrophthora.</title>
        <authorList>
            <person name="Moller H."/>
            <person name="Coetzee B."/>
            <person name="Rose L.J."/>
            <person name="Van Niekerk J.M."/>
        </authorList>
    </citation>
    <scope>NUCLEOTIDE SEQUENCE</scope>
    <source>
        <strain evidence="2">STE-U-9442</strain>
    </source>
</reference>
<dbReference type="Proteomes" id="UP001259832">
    <property type="component" value="Unassembled WGS sequence"/>
</dbReference>
<dbReference type="EMBL" id="JASMQC010000010">
    <property type="protein sequence ID" value="KAK1942044.1"/>
    <property type="molecule type" value="Genomic_DNA"/>
</dbReference>
<evidence type="ECO:0000256" key="1">
    <source>
        <dbReference type="SAM" id="MobiDB-lite"/>
    </source>
</evidence>
<evidence type="ECO:0000313" key="3">
    <source>
        <dbReference type="Proteomes" id="UP001259832"/>
    </source>
</evidence>
<accession>A0AAD9GNF9</accession>
<name>A0AAD9GNF9_9STRA</name>
<gene>
    <name evidence="2" type="ORF">P3T76_006366</name>
</gene>
<protein>
    <submittedName>
        <fullName evidence="2">Uncharacterized protein</fullName>
    </submittedName>
</protein>
<proteinExistence type="predicted"/>
<evidence type="ECO:0000313" key="2">
    <source>
        <dbReference type="EMBL" id="KAK1942044.1"/>
    </source>
</evidence>
<dbReference type="AlphaFoldDB" id="A0AAD9GNF9"/>